<reference evidence="2 3" key="1">
    <citation type="submission" date="2015-07" db="EMBL/GenBank/DDBJ databases">
        <title>Emmonsia species relationships and genome sequence.</title>
        <authorList>
            <consortium name="The Broad Institute Genomics Platform"/>
            <person name="Cuomo C.A."/>
            <person name="Munoz J.F."/>
            <person name="Imamovic A."/>
            <person name="Priest M.E."/>
            <person name="Young S."/>
            <person name="Clay O.K."/>
            <person name="McEwen J.G."/>
        </authorList>
    </citation>
    <scope>NUCLEOTIDE SEQUENCE [LARGE SCALE GENOMIC DNA]</scope>
    <source>
        <strain evidence="2 3">UAMH 9510</strain>
    </source>
</reference>
<dbReference type="EMBL" id="LGRN01000390">
    <property type="protein sequence ID" value="OJD12547.1"/>
    <property type="molecule type" value="Genomic_DNA"/>
</dbReference>
<comment type="caution">
    <text evidence="2">The sequence shown here is derived from an EMBL/GenBank/DDBJ whole genome shotgun (WGS) entry which is preliminary data.</text>
</comment>
<organism evidence="2 3">
    <name type="scientific">Emergomyces pasteurianus Ep9510</name>
    <dbReference type="NCBI Taxonomy" id="1447872"/>
    <lineage>
        <taxon>Eukaryota</taxon>
        <taxon>Fungi</taxon>
        <taxon>Dikarya</taxon>
        <taxon>Ascomycota</taxon>
        <taxon>Pezizomycotina</taxon>
        <taxon>Eurotiomycetes</taxon>
        <taxon>Eurotiomycetidae</taxon>
        <taxon>Onygenales</taxon>
        <taxon>Ajellomycetaceae</taxon>
        <taxon>Emergomyces</taxon>
    </lineage>
</organism>
<dbReference type="Proteomes" id="UP000182235">
    <property type="component" value="Unassembled WGS sequence"/>
</dbReference>
<evidence type="ECO:0000256" key="1">
    <source>
        <dbReference type="SAM" id="SignalP"/>
    </source>
</evidence>
<dbReference type="VEuPathDB" id="FungiDB:AJ78_06874"/>
<feature type="chain" id="PRO_5012227687" description="IBR domain-containing protein" evidence="1">
    <location>
        <begin position="19"/>
        <end position="174"/>
    </location>
</feature>
<feature type="signal peptide" evidence="1">
    <location>
        <begin position="1"/>
        <end position="18"/>
    </location>
</feature>
<dbReference type="AlphaFoldDB" id="A0A1J9PXE2"/>
<proteinExistence type="predicted"/>
<keyword evidence="1" id="KW-0732">Signal</keyword>
<keyword evidence="3" id="KW-1185">Reference proteome</keyword>
<evidence type="ECO:0000313" key="2">
    <source>
        <dbReference type="EMBL" id="OJD12547.1"/>
    </source>
</evidence>
<name>A0A1J9PXE2_9EURO</name>
<protein>
    <recommendedName>
        <fullName evidence="4">IBR domain-containing protein</fullName>
    </recommendedName>
</protein>
<evidence type="ECO:0008006" key="4">
    <source>
        <dbReference type="Google" id="ProtNLM"/>
    </source>
</evidence>
<sequence length="174" mass="19425">MKLSLVSAGLFVVGSVLAQPTPGGSGLGDIMRRMRLDDEGLVDAGPDGILRSFDKRGRVIDFARLDHRQLMYTARALPNNNGLAKRWQNVNSSEVDEETIWSPPKHLLPRRFTDLEAVDEQRSPAAPLHHNSIRASRQCRSTYCQVTLQCRAIGCYFCLNPPPGHGESHCMDWN</sequence>
<dbReference type="OrthoDB" id="3660917at2759"/>
<gene>
    <name evidence="2" type="ORF">AJ78_06874</name>
</gene>
<accession>A0A1J9PXE2</accession>
<evidence type="ECO:0000313" key="3">
    <source>
        <dbReference type="Proteomes" id="UP000182235"/>
    </source>
</evidence>